<sequence>VVGVAGFALCAAPSANNASPVPIDQIVVLKRPVSALALVDPNLGSLAVSLYACPDEV</sequence>
<protein>
    <submittedName>
        <fullName evidence="1">Uncharacterized protein</fullName>
    </submittedName>
</protein>
<accession>A0A0F9IMS9</accession>
<dbReference type="AlphaFoldDB" id="A0A0F9IMS9"/>
<evidence type="ECO:0000313" key="1">
    <source>
        <dbReference type="EMBL" id="KKM46501.1"/>
    </source>
</evidence>
<feature type="non-terminal residue" evidence="1">
    <location>
        <position position="1"/>
    </location>
</feature>
<organism evidence="1">
    <name type="scientific">marine sediment metagenome</name>
    <dbReference type="NCBI Taxonomy" id="412755"/>
    <lineage>
        <taxon>unclassified sequences</taxon>
        <taxon>metagenomes</taxon>
        <taxon>ecological metagenomes</taxon>
    </lineage>
</organism>
<gene>
    <name evidence="1" type="ORF">LCGC14_1559880</name>
</gene>
<reference evidence="1" key="1">
    <citation type="journal article" date="2015" name="Nature">
        <title>Complex archaea that bridge the gap between prokaryotes and eukaryotes.</title>
        <authorList>
            <person name="Spang A."/>
            <person name="Saw J.H."/>
            <person name="Jorgensen S.L."/>
            <person name="Zaremba-Niedzwiedzka K."/>
            <person name="Martijn J."/>
            <person name="Lind A.E."/>
            <person name="van Eijk R."/>
            <person name="Schleper C."/>
            <person name="Guy L."/>
            <person name="Ettema T.J."/>
        </authorList>
    </citation>
    <scope>NUCLEOTIDE SEQUENCE</scope>
</reference>
<proteinExistence type="predicted"/>
<comment type="caution">
    <text evidence="1">The sequence shown here is derived from an EMBL/GenBank/DDBJ whole genome shotgun (WGS) entry which is preliminary data.</text>
</comment>
<dbReference type="EMBL" id="LAZR01012037">
    <property type="protein sequence ID" value="KKM46501.1"/>
    <property type="molecule type" value="Genomic_DNA"/>
</dbReference>
<name>A0A0F9IMS9_9ZZZZ</name>